<evidence type="ECO:0000256" key="4">
    <source>
        <dbReference type="ARBA" id="ARBA00023125"/>
    </source>
</evidence>
<evidence type="ECO:0000259" key="8">
    <source>
        <dbReference type="Pfam" id="PF08281"/>
    </source>
</evidence>
<protein>
    <recommendedName>
        <fullName evidence="6">RNA polymerase sigma factor</fullName>
    </recommendedName>
</protein>
<evidence type="ECO:0000313" key="9">
    <source>
        <dbReference type="EMBL" id="MDT3404230.1"/>
    </source>
</evidence>
<evidence type="ECO:0000256" key="3">
    <source>
        <dbReference type="ARBA" id="ARBA00023082"/>
    </source>
</evidence>
<dbReference type="Proteomes" id="UP001258315">
    <property type="component" value="Unassembled WGS sequence"/>
</dbReference>
<name>A0ABU3GX45_9SPHI</name>
<organism evidence="9 10">
    <name type="scientific">Mucilaginibacter terrae</name>
    <dbReference type="NCBI Taxonomy" id="1955052"/>
    <lineage>
        <taxon>Bacteria</taxon>
        <taxon>Pseudomonadati</taxon>
        <taxon>Bacteroidota</taxon>
        <taxon>Sphingobacteriia</taxon>
        <taxon>Sphingobacteriales</taxon>
        <taxon>Sphingobacteriaceae</taxon>
        <taxon>Mucilaginibacter</taxon>
    </lineage>
</organism>
<reference evidence="10" key="1">
    <citation type="submission" date="2023-07" db="EMBL/GenBank/DDBJ databases">
        <title>Functional and genomic diversity of the sorghum phyllosphere microbiome.</title>
        <authorList>
            <person name="Shade A."/>
        </authorList>
    </citation>
    <scope>NUCLEOTIDE SEQUENCE [LARGE SCALE GENOMIC DNA]</scope>
    <source>
        <strain evidence="10">SORGH_AS_0422</strain>
    </source>
</reference>
<dbReference type="InterPro" id="IPR007627">
    <property type="entry name" value="RNA_pol_sigma70_r2"/>
</dbReference>
<proteinExistence type="inferred from homology"/>
<evidence type="ECO:0000256" key="1">
    <source>
        <dbReference type="ARBA" id="ARBA00010641"/>
    </source>
</evidence>
<evidence type="ECO:0000259" key="7">
    <source>
        <dbReference type="Pfam" id="PF04542"/>
    </source>
</evidence>
<dbReference type="RefSeq" id="WP_311951566.1">
    <property type="nucleotide sequence ID" value="NZ_JAVLVU010000001.1"/>
</dbReference>
<dbReference type="NCBIfam" id="TIGR02937">
    <property type="entry name" value="sigma70-ECF"/>
    <property type="match status" value="1"/>
</dbReference>
<dbReference type="Pfam" id="PF04542">
    <property type="entry name" value="Sigma70_r2"/>
    <property type="match status" value="1"/>
</dbReference>
<dbReference type="PROSITE" id="PS01063">
    <property type="entry name" value="SIGMA70_ECF"/>
    <property type="match status" value="1"/>
</dbReference>
<dbReference type="PANTHER" id="PTHR43133">
    <property type="entry name" value="RNA POLYMERASE ECF-TYPE SIGMA FACTO"/>
    <property type="match status" value="1"/>
</dbReference>
<keyword evidence="5 6" id="KW-0804">Transcription</keyword>
<feature type="domain" description="RNA polymerase sigma-70 region 2" evidence="7">
    <location>
        <begin position="27"/>
        <end position="93"/>
    </location>
</feature>
<dbReference type="InterPro" id="IPR036388">
    <property type="entry name" value="WH-like_DNA-bd_sf"/>
</dbReference>
<dbReference type="InterPro" id="IPR014284">
    <property type="entry name" value="RNA_pol_sigma-70_dom"/>
</dbReference>
<evidence type="ECO:0000256" key="5">
    <source>
        <dbReference type="ARBA" id="ARBA00023163"/>
    </source>
</evidence>
<keyword evidence="4 6" id="KW-0238">DNA-binding</keyword>
<evidence type="ECO:0000313" key="10">
    <source>
        <dbReference type="Proteomes" id="UP001258315"/>
    </source>
</evidence>
<dbReference type="PANTHER" id="PTHR43133:SF8">
    <property type="entry name" value="RNA POLYMERASE SIGMA FACTOR HI_1459-RELATED"/>
    <property type="match status" value="1"/>
</dbReference>
<gene>
    <name evidence="9" type="ORF">QE417_003302</name>
</gene>
<dbReference type="InterPro" id="IPR013324">
    <property type="entry name" value="RNA_pol_sigma_r3/r4-like"/>
</dbReference>
<comment type="similarity">
    <text evidence="1 6">Belongs to the sigma-70 factor family. ECF subfamily.</text>
</comment>
<dbReference type="InterPro" id="IPR013325">
    <property type="entry name" value="RNA_pol_sigma_r2"/>
</dbReference>
<feature type="domain" description="RNA polymerase sigma factor 70 region 4 type 2" evidence="8">
    <location>
        <begin position="130"/>
        <end position="174"/>
    </location>
</feature>
<dbReference type="InterPro" id="IPR039425">
    <property type="entry name" value="RNA_pol_sigma-70-like"/>
</dbReference>
<dbReference type="InterPro" id="IPR013249">
    <property type="entry name" value="RNA_pol_sigma70_r4_t2"/>
</dbReference>
<comment type="caution">
    <text evidence="9">The sequence shown here is derived from an EMBL/GenBank/DDBJ whole genome shotgun (WGS) entry which is preliminary data.</text>
</comment>
<keyword evidence="2 6" id="KW-0805">Transcription regulation</keyword>
<keyword evidence="10" id="KW-1185">Reference proteome</keyword>
<sequence length="186" mass="21733">MANSPSTESFYIKQLIAGEESAYRYFIRTYEDMAFTLAVSIVKDDFVAEEVAQDAFIKAFNGIASFSQQSAFKTWFYRIIVNEAFMRLKKEKKQQLVYCEDYEMDIADTDSLNNLQESERFEMINFAFKLMPPNEAIALRLFYLEESSIKDICIITGYTEANIKVLLHRGRKRMQSIIEQQKKQKA</sequence>
<dbReference type="Gene3D" id="1.10.10.10">
    <property type="entry name" value="Winged helix-like DNA-binding domain superfamily/Winged helix DNA-binding domain"/>
    <property type="match status" value="1"/>
</dbReference>
<dbReference type="InterPro" id="IPR000838">
    <property type="entry name" value="RNA_pol_sigma70_ECF_CS"/>
</dbReference>
<keyword evidence="3 6" id="KW-0731">Sigma factor</keyword>
<dbReference type="Gene3D" id="1.10.1740.10">
    <property type="match status" value="1"/>
</dbReference>
<dbReference type="SUPFAM" id="SSF88946">
    <property type="entry name" value="Sigma2 domain of RNA polymerase sigma factors"/>
    <property type="match status" value="1"/>
</dbReference>
<accession>A0ABU3GX45</accession>
<dbReference type="SUPFAM" id="SSF88659">
    <property type="entry name" value="Sigma3 and sigma4 domains of RNA polymerase sigma factors"/>
    <property type="match status" value="1"/>
</dbReference>
<evidence type="ECO:0000256" key="6">
    <source>
        <dbReference type="RuleBase" id="RU000716"/>
    </source>
</evidence>
<dbReference type="Pfam" id="PF08281">
    <property type="entry name" value="Sigma70_r4_2"/>
    <property type="match status" value="1"/>
</dbReference>
<dbReference type="EMBL" id="JAVLVU010000001">
    <property type="protein sequence ID" value="MDT3404230.1"/>
    <property type="molecule type" value="Genomic_DNA"/>
</dbReference>
<evidence type="ECO:0000256" key="2">
    <source>
        <dbReference type="ARBA" id="ARBA00023015"/>
    </source>
</evidence>